<reference evidence="6 7" key="2">
    <citation type="submission" date="2020-03" db="EMBL/GenBank/DDBJ databases">
        <authorList>
            <person name="Ichikawa N."/>
            <person name="Kimura A."/>
            <person name="Kitahashi Y."/>
            <person name="Uohara A."/>
        </authorList>
    </citation>
    <scope>NUCLEOTIDE SEQUENCE [LARGE SCALE GENOMIC DNA]</scope>
    <source>
        <strain evidence="6 7">NBRC 107702</strain>
    </source>
</reference>
<evidence type="ECO:0000313" key="6">
    <source>
        <dbReference type="EMBL" id="BCB77506.1"/>
    </source>
</evidence>
<dbReference type="EMBL" id="AP022870">
    <property type="protein sequence ID" value="BCB77506.1"/>
    <property type="molecule type" value="Genomic_DNA"/>
</dbReference>
<evidence type="ECO:0000256" key="2">
    <source>
        <dbReference type="ARBA" id="ARBA00023125"/>
    </source>
</evidence>
<feature type="domain" description="HTH tetR-type" evidence="5">
    <location>
        <begin position="11"/>
        <end position="69"/>
    </location>
</feature>
<evidence type="ECO:0000256" key="3">
    <source>
        <dbReference type="ARBA" id="ARBA00023163"/>
    </source>
</evidence>
<organism evidence="6 7">
    <name type="scientific">Phytohabitans flavus</name>
    <dbReference type="NCBI Taxonomy" id="1076124"/>
    <lineage>
        <taxon>Bacteria</taxon>
        <taxon>Bacillati</taxon>
        <taxon>Actinomycetota</taxon>
        <taxon>Actinomycetes</taxon>
        <taxon>Micromonosporales</taxon>
        <taxon>Micromonosporaceae</taxon>
    </lineage>
</organism>
<name>A0A6F8XUK1_9ACTN</name>
<gene>
    <name evidence="6" type="ORF">Pflav_039160</name>
</gene>
<dbReference type="AlphaFoldDB" id="A0A6F8XUK1"/>
<keyword evidence="2 4" id="KW-0238">DNA-binding</keyword>
<reference evidence="6 7" key="1">
    <citation type="submission" date="2020-03" db="EMBL/GenBank/DDBJ databases">
        <title>Whole genome shotgun sequence of Phytohabitans flavus NBRC 107702.</title>
        <authorList>
            <person name="Komaki H."/>
            <person name="Tamura T."/>
        </authorList>
    </citation>
    <scope>NUCLEOTIDE SEQUENCE [LARGE SCALE GENOMIC DNA]</scope>
    <source>
        <strain evidence="6 7">NBRC 107702</strain>
    </source>
</reference>
<protein>
    <submittedName>
        <fullName evidence="6">TetR family transcriptional regulator</fullName>
    </submittedName>
</protein>
<keyword evidence="7" id="KW-1185">Reference proteome</keyword>
<keyword evidence="3" id="KW-0804">Transcription</keyword>
<dbReference type="InterPro" id="IPR050109">
    <property type="entry name" value="HTH-type_TetR-like_transc_reg"/>
</dbReference>
<evidence type="ECO:0000256" key="1">
    <source>
        <dbReference type="ARBA" id="ARBA00023015"/>
    </source>
</evidence>
<dbReference type="PROSITE" id="PS50977">
    <property type="entry name" value="HTH_TETR_2"/>
    <property type="match status" value="1"/>
</dbReference>
<dbReference type="RefSeq" id="WP_232071594.1">
    <property type="nucleotide sequence ID" value="NZ_AP022870.1"/>
</dbReference>
<evidence type="ECO:0000313" key="7">
    <source>
        <dbReference type="Proteomes" id="UP000502508"/>
    </source>
</evidence>
<dbReference type="Gene3D" id="1.10.357.10">
    <property type="entry name" value="Tetracycline Repressor, domain 2"/>
    <property type="match status" value="1"/>
</dbReference>
<dbReference type="SUPFAM" id="SSF46689">
    <property type="entry name" value="Homeodomain-like"/>
    <property type="match status" value="1"/>
</dbReference>
<dbReference type="KEGG" id="pfla:Pflav_039160"/>
<keyword evidence="1" id="KW-0805">Transcription regulation</keyword>
<dbReference type="InterPro" id="IPR001647">
    <property type="entry name" value="HTH_TetR"/>
</dbReference>
<evidence type="ECO:0000256" key="4">
    <source>
        <dbReference type="PROSITE-ProRule" id="PRU00335"/>
    </source>
</evidence>
<sequence length="189" mass="21080">MVDTQETASRARTRQAIIDAAITVLGKNLSAPLSEVATAADVGRTTLHRYYPERSDLIKAIKAESVVRLQRATERARLHEGTGAEALRRLCEEYFELGNVLNFIFSEHQFLTEADWCEFGAAEDSFETLVERGHGDGSIDPDLPTSWLESVLWSQLYAAWSYAAESGESRHQVLRLTLRTLMGAIAPRP</sequence>
<dbReference type="PANTHER" id="PTHR30055">
    <property type="entry name" value="HTH-TYPE TRANSCRIPTIONAL REGULATOR RUTR"/>
    <property type="match status" value="1"/>
</dbReference>
<proteinExistence type="predicted"/>
<dbReference type="PANTHER" id="PTHR30055:SF234">
    <property type="entry name" value="HTH-TYPE TRANSCRIPTIONAL REGULATOR BETI"/>
    <property type="match status" value="1"/>
</dbReference>
<evidence type="ECO:0000259" key="5">
    <source>
        <dbReference type="PROSITE" id="PS50977"/>
    </source>
</evidence>
<dbReference type="GO" id="GO:0003700">
    <property type="term" value="F:DNA-binding transcription factor activity"/>
    <property type="evidence" value="ECO:0007669"/>
    <property type="project" value="TreeGrafter"/>
</dbReference>
<dbReference type="GO" id="GO:0000976">
    <property type="term" value="F:transcription cis-regulatory region binding"/>
    <property type="evidence" value="ECO:0007669"/>
    <property type="project" value="TreeGrafter"/>
</dbReference>
<accession>A0A6F8XUK1</accession>
<dbReference type="Proteomes" id="UP000502508">
    <property type="component" value="Chromosome"/>
</dbReference>
<feature type="DNA-binding region" description="H-T-H motif" evidence="4">
    <location>
        <begin position="32"/>
        <end position="51"/>
    </location>
</feature>
<dbReference type="InterPro" id="IPR009057">
    <property type="entry name" value="Homeodomain-like_sf"/>
</dbReference>